<dbReference type="SUPFAM" id="SSF53850">
    <property type="entry name" value="Periplasmic binding protein-like II"/>
    <property type="match status" value="1"/>
</dbReference>
<evidence type="ECO:0000256" key="1">
    <source>
        <dbReference type="ARBA" id="ARBA00010333"/>
    </source>
</evidence>
<dbReference type="Pfam" id="PF00497">
    <property type="entry name" value="SBP_bac_3"/>
    <property type="match status" value="1"/>
</dbReference>
<protein>
    <submittedName>
        <fullName evidence="5">Amino acid ABC transporter substrate-binding protein</fullName>
    </submittedName>
</protein>
<name>A0AAD0U339_9GAMM</name>
<feature type="signal peptide" evidence="3">
    <location>
        <begin position="1"/>
        <end position="19"/>
    </location>
</feature>
<dbReference type="SMART" id="SM00062">
    <property type="entry name" value="PBPb"/>
    <property type="match status" value="1"/>
</dbReference>
<dbReference type="PANTHER" id="PTHR35936">
    <property type="entry name" value="MEMBRANE-BOUND LYTIC MUREIN TRANSGLYCOSYLASE F"/>
    <property type="match status" value="1"/>
</dbReference>
<evidence type="ECO:0000313" key="6">
    <source>
        <dbReference type="Proteomes" id="UP000279995"/>
    </source>
</evidence>
<evidence type="ECO:0000256" key="3">
    <source>
        <dbReference type="SAM" id="SignalP"/>
    </source>
</evidence>
<accession>A0AAD0U339</accession>
<dbReference type="EMBL" id="CP033066">
    <property type="protein sequence ID" value="AYM88970.1"/>
    <property type="molecule type" value="Genomic_DNA"/>
</dbReference>
<reference evidence="5 6" key="1">
    <citation type="submission" date="2018-10" db="EMBL/GenBank/DDBJ databases">
        <title>Complete Genome Sequence and Transcriptomic Profiles of a Marine Bacterium, Pseudoalteromonas agarivorans Hao 2018.</title>
        <authorList>
            <person name="Hao L."/>
        </authorList>
    </citation>
    <scope>NUCLEOTIDE SEQUENCE [LARGE SCALE GENOMIC DNA]</scope>
    <source>
        <strain evidence="5 6">Hao 2018</strain>
    </source>
</reference>
<feature type="chain" id="PRO_5042066130" evidence="3">
    <location>
        <begin position="20"/>
        <end position="244"/>
    </location>
</feature>
<feature type="domain" description="Solute-binding protein family 3/N-terminal" evidence="4">
    <location>
        <begin position="23"/>
        <end position="243"/>
    </location>
</feature>
<evidence type="ECO:0000259" key="4">
    <source>
        <dbReference type="SMART" id="SM00062"/>
    </source>
</evidence>
<keyword evidence="2 3" id="KW-0732">Signal</keyword>
<dbReference type="AlphaFoldDB" id="A0AAD0U339"/>
<dbReference type="Gene3D" id="3.40.190.10">
    <property type="entry name" value="Periplasmic binding protein-like II"/>
    <property type="match status" value="2"/>
</dbReference>
<evidence type="ECO:0000256" key="2">
    <source>
        <dbReference type="ARBA" id="ARBA00022729"/>
    </source>
</evidence>
<dbReference type="PANTHER" id="PTHR35936:SF19">
    <property type="entry name" value="AMINO-ACID-BINDING PROTEIN YXEM-RELATED"/>
    <property type="match status" value="1"/>
</dbReference>
<comment type="similarity">
    <text evidence="1">Belongs to the bacterial solute-binding protein 3 family.</text>
</comment>
<dbReference type="RefSeq" id="WP_121638666.1">
    <property type="nucleotide sequence ID" value="NZ_CP033066.1"/>
</dbReference>
<evidence type="ECO:0000313" key="5">
    <source>
        <dbReference type="EMBL" id="AYM88970.1"/>
    </source>
</evidence>
<organism evidence="5 6">
    <name type="scientific">Pseudoalteromonas agarivorans</name>
    <dbReference type="NCBI Taxonomy" id="176102"/>
    <lineage>
        <taxon>Bacteria</taxon>
        <taxon>Pseudomonadati</taxon>
        <taxon>Pseudomonadota</taxon>
        <taxon>Gammaproteobacteria</taxon>
        <taxon>Alteromonadales</taxon>
        <taxon>Pseudoalteromonadaceae</taxon>
        <taxon>Pseudoalteromonas</taxon>
    </lineage>
</organism>
<proteinExistence type="inferred from homology"/>
<dbReference type="Proteomes" id="UP000279995">
    <property type="component" value="Chromosome II"/>
</dbReference>
<dbReference type="InterPro" id="IPR001638">
    <property type="entry name" value="Solute-binding_3/MltF_N"/>
</dbReference>
<sequence>MKMFLLAFIVLVAQFNALACTKTLKMGTNETNWAPYLIKQGNAFVGAEVDTVNAVFKNSPFCIEWVYFPSLSRVQQELKTGHIDITFAASYTKERAEYSYFTDVYRDEVMLLYKHENAKDVINLAALFERGFIVGVNRGSFFGAEFEKIRKHYPNQIVLTADANTRFGMLNKKRVDYVIDDSVVAKYFAKRYSTILPVKTAPAINVNGVHFMMSKQSVTVDEVAVINRLIKNNKAAIERIYKPY</sequence>
<gene>
    <name evidence="5" type="ORF">D9T18_19810</name>
</gene>